<accession>A0A0P4WUU6</accession>
<dbReference type="Gene3D" id="3.30.560.10">
    <property type="entry name" value="Glucose Oxidase, domain 3"/>
    <property type="match status" value="1"/>
</dbReference>
<sequence>MYQEYYGSVLGKVGFTMLVSLLHPKSTGTISLLSTDPRDPPVIDPKFLSHPDDLHTLVKGECGALHSHYSHSHCQDAGGTVARRMRVKKKTRNIGDASFNTWPPLCGTQLARVGWAPPVTLWQ</sequence>
<organism evidence="2">
    <name type="scientific">Scylla olivacea</name>
    <name type="common">Orange mud crab</name>
    <name type="synonym">Cancer olivacea</name>
    <dbReference type="NCBI Taxonomy" id="85551"/>
    <lineage>
        <taxon>Eukaryota</taxon>
        <taxon>Metazoa</taxon>
        <taxon>Ecdysozoa</taxon>
        <taxon>Arthropoda</taxon>
        <taxon>Crustacea</taxon>
        <taxon>Multicrustacea</taxon>
        <taxon>Malacostraca</taxon>
        <taxon>Eumalacostraca</taxon>
        <taxon>Eucarida</taxon>
        <taxon>Decapoda</taxon>
        <taxon>Pleocyemata</taxon>
        <taxon>Brachyura</taxon>
        <taxon>Eubrachyura</taxon>
        <taxon>Portunoidea</taxon>
        <taxon>Portunidae</taxon>
        <taxon>Portuninae</taxon>
        <taxon>Scylla</taxon>
    </lineage>
</organism>
<evidence type="ECO:0000259" key="1">
    <source>
        <dbReference type="Pfam" id="PF05199"/>
    </source>
</evidence>
<proteinExistence type="predicted"/>
<dbReference type="InterPro" id="IPR007867">
    <property type="entry name" value="GMC_OxRtase_C"/>
</dbReference>
<reference evidence="2" key="1">
    <citation type="submission" date="2015-09" db="EMBL/GenBank/DDBJ databases">
        <title>Scylla olivacea transcriptome.</title>
        <authorList>
            <person name="Ikhwanuddin M."/>
        </authorList>
    </citation>
    <scope>NUCLEOTIDE SEQUENCE</scope>
</reference>
<name>A0A0P4WUU6_SCYOL</name>
<protein>
    <recommendedName>
        <fullName evidence="1">Glucose-methanol-choline oxidoreductase C-terminal domain-containing protein</fullName>
    </recommendedName>
</protein>
<dbReference type="Pfam" id="PF05199">
    <property type="entry name" value="GMC_oxred_C"/>
    <property type="match status" value="1"/>
</dbReference>
<dbReference type="PANTHER" id="PTHR11552:SF147">
    <property type="entry name" value="CHOLINE DEHYDROGENASE, MITOCHONDRIAL"/>
    <property type="match status" value="1"/>
</dbReference>
<dbReference type="SUPFAM" id="SSF54373">
    <property type="entry name" value="FAD-linked reductases, C-terminal domain"/>
    <property type="match status" value="1"/>
</dbReference>
<dbReference type="AlphaFoldDB" id="A0A0P4WUU6"/>
<evidence type="ECO:0000313" key="2">
    <source>
        <dbReference type="EMBL" id="JAI65787.1"/>
    </source>
</evidence>
<dbReference type="InterPro" id="IPR012132">
    <property type="entry name" value="GMC_OxRdtase"/>
</dbReference>
<dbReference type="GO" id="GO:0016614">
    <property type="term" value="F:oxidoreductase activity, acting on CH-OH group of donors"/>
    <property type="evidence" value="ECO:0007669"/>
    <property type="project" value="InterPro"/>
</dbReference>
<dbReference type="PANTHER" id="PTHR11552">
    <property type="entry name" value="GLUCOSE-METHANOL-CHOLINE GMC OXIDOREDUCTASE"/>
    <property type="match status" value="1"/>
</dbReference>
<feature type="domain" description="Glucose-methanol-choline oxidoreductase C-terminal" evidence="1">
    <location>
        <begin position="24"/>
        <end position="61"/>
    </location>
</feature>
<dbReference type="EMBL" id="GDRN01056749">
    <property type="protein sequence ID" value="JAI65787.1"/>
    <property type="molecule type" value="Transcribed_RNA"/>
</dbReference>
<dbReference type="GO" id="GO:0050660">
    <property type="term" value="F:flavin adenine dinucleotide binding"/>
    <property type="evidence" value="ECO:0007669"/>
    <property type="project" value="InterPro"/>
</dbReference>